<accession>A0AAD3E2N1</accession>
<evidence type="ECO:0000313" key="2">
    <source>
        <dbReference type="Proteomes" id="UP001054857"/>
    </source>
</evidence>
<organism evidence="1 2">
    <name type="scientific">Astrephomene gubernaculifera</name>
    <dbReference type="NCBI Taxonomy" id="47775"/>
    <lineage>
        <taxon>Eukaryota</taxon>
        <taxon>Viridiplantae</taxon>
        <taxon>Chlorophyta</taxon>
        <taxon>core chlorophytes</taxon>
        <taxon>Chlorophyceae</taxon>
        <taxon>CS clade</taxon>
        <taxon>Chlamydomonadales</taxon>
        <taxon>Astrephomenaceae</taxon>
        <taxon>Astrephomene</taxon>
    </lineage>
</organism>
<comment type="caution">
    <text evidence="1">The sequence shown here is derived from an EMBL/GenBank/DDBJ whole genome shotgun (WGS) entry which is preliminary data.</text>
</comment>
<dbReference type="EMBL" id="BMAR01000067">
    <property type="protein sequence ID" value="GFR52601.1"/>
    <property type="molecule type" value="Genomic_DNA"/>
</dbReference>
<feature type="non-terminal residue" evidence="1">
    <location>
        <position position="1"/>
    </location>
</feature>
<gene>
    <name evidence="1" type="ORF">Agub_g15198</name>
</gene>
<proteinExistence type="predicted"/>
<protein>
    <submittedName>
        <fullName evidence="1">Uncharacterized protein</fullName>
    </submittedName>
</protein>
<dbReference type="AlphaFoldDB" id="A0AAD3E2N1"/>
<reference evidence="1 2" key="1">
    <citation type="journal article" date="2021" name="Sci. Rep.">
        <title>Genome sequencing of the multicellular alga Astrephomene provides insights into convergent evolution of germ-soma differentiation.</title>
        <authorList>
            <person name="Yamashita S."/>
            <person name="Yamamoto K."/>
            <person name="Matsuzaki R."/>
            <person name="Suzuki S."/>
            <person name="Yamaguchi H."/>
            <person name="Hirooka S."/>
            <person name="Minakuchi Y."/>
            <person name="Miyagishima S."/>
            <person name="Kawachi M."/>
            <person name="Toyoda A."/>
            <person name="Nozaki H."/>
        </authorList>
    </citation>
    <scope>NUCLEOTIDE SEQUENCE [LARGE SCALE GENOMIC DNA]</scope>
    <source>
        <strain evidence="1 2">NIES-4017</strain>
    </source>
</reference>
<sequence>VSRRLGARLDARVHGCAATVCEVLAGPQGLGSESREEQAAACGALGAAMSCAPTAMYGHVQAVLRSLLVRSEHDALTEADKEVYDTPEGILSSERIPAGVYVPEVVVNKNVKKPRGRFKMDNRAFADDDD</sequence>
<feature type="non-terminal residue" evidence="1">
    <location>
        <position position="130"/>
    </location>
</feature>
<evidence type="ECO:0000313" key="1">
    <source>
        <dbReference type="EMBL" id="GFR52601.1"/>
    </source>
</evidence>
<keyword evidence="2" id="KW-1185">Reference proteome</keyword>
<dbReference type="Proteomes" id="UP001054857">
    <property type="component" value="Unassembled WGS sequence"/>
</dbReference>
<name>A0AAD3E2N1_9CHLO</name>